<dbReference type="Gene3D" id="2.30.30.100">
    <property type="match status" value="1"/>
</dbReference>
<dbReference type="AlphaFoldDB" id="A0A2S9XTW7"/>
<accession>A0A2S9XTW7</accession>
<dbReference type="SUPFAM" id="SSF69318">
    <property type="entry name" value="Integrin alpha N-terminal domain"/>
    <property type="match status" value="2"/>
</dbReference>
<evidence type="ECO:0000256" key="2">
    <source>
        <dbReference type="SAM" id="MobiDB-lite"/>
    </source>
</evidence>
<feature type="chain" id="PRO_5015740406" evidence="3">
    <location>
        <begin position="21"/>
        <end position="429"/>
    </location>
</feature>
<organism evidence="4 5">
    <name type="scientific">Enhygromyxa salina</name>
    <dbReference type="NCBI Taxonomy" id="215803"/>
    <lineage>
        <taxon>Bacteria</taxon>
        <taxon>Pseudomonadati</taxon>
        <taxon>Myxococcota</taxon>
        <taxon>Polyangia</taxon>
        <taxon>Nannocystales</taxon>
        <taxon>Nannocystaceae</taxon>
        <taxon>Enhygromyxa</taxon>
    </lineage>
</organism>
<feature type="signal peptide" evidence="3">
    <location>
        <begin position="1"/>
        <end position="20"/>
    </location>
</feature>
<evidence type="ECO:0000256" key="3">
    <source>
        <dbReference type="SAM" id="SignalP"/>
    </source>
</evidence>
<dbReference type="Pfam" id="PF13517">
    <property type="entry name" value="FG-GAP_3"/>
    <property type="match status" value="1"/>
</dbReference>
<evidence type="ECO:0000313" key="5">
    <source>
        <dbReference type="Proteomes" id="UP000238823"/>
    </source>
</evidence>
<dbReference type="RefSeq" id="WP_106093789.1">
    <property type="nucleotide sequence ID" value="NZ_PVNL01000135.1"/>
</dbReference>
<protein>
    <submittedName>
        <fullName evidence="4">FG-GAP repeat protein</fullName>
    </submittedName>
</protein>
<evidence type="ECO:0000256" key="1">
    <source>
        <dbReference type="ARBA" id="ARBA00022729"/>
    </source>
</evidence>
<dbReference type="Proteomes" id="UP000238823">
    <property type="component" value="Unassembled WGS sequence"/>
</dbReference>
<dbReference type="InterPro" id="IPR028994">
    <property type="entry name" value="Integrin_alpha_N"/>
</dbReference>
<reference evidence="4 5" key="1">
    <citation type="submission" date="2018-03" db="EMBL/GenBank/DDBJ databases">
        <title>Draft Genome Sequences of the Obligatory Marine Myxobacteria Enhygromyxa salina SWB007.</title>
        <authorList>
            <person name="Poehlein A."/>
            <person name="Moghaddam J.A."/>
            <person name="Harms H."/>
            <person name="Alanjari M."/>
            <person name="Koenig G.M."/>
            <person name="Daniel R."/>
            <person name="Schaeberle T.F."/>
        </authorList>
    </citation>
    <scope>NUCLEOTIDE SEQUENCE [LARGE SCALE GENOMIC DNA]</scope>
    <source>
        <strain evidence="4 5">SWB007</strain>
    </source>
</reference>
<feature type="region of interest" description="Disordered" evidence="2">
    <location>
        <begin position="22"/>
        <end position="84"/>
    </location>
</feature>
<dbReference type="PROSITE" id="PS51257">
    <property type="entry name" value="PROKAR_LIPOPROTEIN"/>
    <property type="match status" value="1"/>
</dbReference>
<dbReference type="InterPro" id="IPR013517">
    <property type="entry name" value="FG-GAP"/>
</dbReference>
<feature type="compositionally biased region" description="Acidic residues" evidence="2">
    <location>
        <begin position="63"/>
        <end position="74"/>
    </location>
</feature>
<comment type="caution">
    <text evidence="4">The sequence shown here is derived from an EMBL/GenBank/DDBJ whole genome shotgun (WGS) entry which is preliminary data.</text>
</comment>
<name>A0A2S9XTW7_9BACT</name>
<dbReference type="EMBL" id="PVNL01000135">
    <property type="protein sequence ID" value="PRP96170.1"/>
    <property type="molecule type" value="Genomic_DNA"/>
</dbReference>
<feature type="compositionally biased region" description="Low complexity" evidence="2">
    <location>
        <begin position="31"/>
        <end position="62"/>
    </location>
</feature>
<proteinExistence type="predicted"/>
<dbReference type="OrthoDB" id="5507106at2"/>
<dbReference type="PANTHER" id="PTHR46580">
    <property type="entry name" value="SENSOR KINASE-RELATED"/>
    <property type="match status" value="1"/>
</dbReference>
<evidence type="ECO:0000313" key="4">
    <source>
        <dbReference type="EMBL" id="PRP96170.1"/>
    </source>
</evidence>
<sequence>MPRALSLPLAVILTSSVACFSDPLADDGRVSSSTSSTSDSGSTTDDPTTSDSDTSDSTTSDTDTSDTDTSDDTTDPGCQDPVCYEPGVDFGAGFGPEAVIVADIDGDGVSDIVTANAEGDNIAVLRGLGGGDFAAPSFYAAGDDPVTLAAVNLDPQAPGDGGIDIVVGNRAGQSMSVLINTGNNVAFGPPEIEPIGVGLVDLDTGNFTLDSDFESVVGAIGDQGMLITHGTGLGIAGDLDAAPTTEPSVAVTAGFLTQDAYSDFISLSNVAPALTVVHFIAEEPYLDIFDLLIADAGDDLALASLNADPNLDLVIASRALEIITVFPGDGNGMFGAATAISIDAGADSLAVGDVDDDGKVDVVFSASAVDEVGLMFGNGDTSLALPVYFDVGMRPMAVALADFNADGQLDIVTANADANNVTVLLSAIP</sequence>
<keyword evidence="1 3" id="KW-0732">Signal</keyword>
<gene>
    <name evidence="4" type="ORF">ENSA7_69840</name>
</gene>